<comment type="caution">
    <text evidence="8">The sequence shown here is derived from an EMBL/GenBank/DDBJ whole genome shotgun (WGS) entry which is preliminary data.</text>
</comment>
<dbReference type="CDD" id="cd00082">
    <property type="entry name" value="HisKA"/>
    <property type="match status" value="1"/>
</dbReference>
<evidence type="ECO:0000313" key="9">
    <source>
        <dbReference type="Proteomes" id="UP001501333"/>
    </source>
</evidence>
<evidence type="ECO:0000256" key="2">
    <source>
        <dbReference type="ARBA" id="ARBA00012438"/>
    </source>
</evidence>
<dbReference type="PROSITE" id="PS50109">
    <property type="entry name" value="HIS_KIN"/>
    <property type="match status" value="1"/>
</dbReference>
<keyword evidence="6" id="KW-0902">Two-component regulatory system</keyword>
<dbReference type="Pfam" id="PF02518">
    <property type="entry name" value="HATPase_c"/>
    <property type="match status" value="1"/>
</dbReference>
<dbReference type="PANTHER" id="PTHR43711">
    <property type="entry name" value="TWO-COMPONENT HISTIDINE KINASE"/>
    <property type="match status" value="1"/>
</dbReference>
<evidence type="ECO:0000256" key="5">
    <source>
        <dbReference type="ARBA" id="ARBA00022777"/>
    </source>
</evidence>
<dbReference type="SUPFAM" id="SSF47384">
    <property type="entry name" value="Homodimeric domain of signal transducing histidine kinase"/>
    <property type="match status" value="1"/>
</dbReference>
<evidence type="ECO:0000256" key="6">
    <source>
        <dbReference type="ARBA" id="ARBA00023012"/>
    </source>
</evidence>
<evidence type="ECO:0000313" key="8">
    <source>
        <dbReference type="EMBL" id="GAA4131720.1"/>
    </source>
</evidence>
<dbReference type="InterPro" id="IPR036890">
    <property type="entry name" value="HATPase_C_sf"/>
</dbReference>
<dbReference type="EC" id="2.7.13.3" evidence="2"/>
<dbReference type="Gene3D" id="1.10.287.130">
    <property type="match status" value="1"/>
</dbReference>
<dbReference type="PRINTS" id="PR00344">
    <property type="entry name" value="BCTRLSENSOR"/>
</dbReference>
<evidence type="ECO:0000256" key="3">
    <source>
        <dbReference type="ARBA" id="ARBA00022553"/>
    </source>
</evidence>
<evidence type="ECO:0000256" key="1">
    <source>
        <dbReference type="ARBA" id="ARBA00000085"/>
    </source>
</evidence>
<dbReference type="InterPro" id="IPR003594">
    <property type="entry name" value="HATPase_dom"/>
</dbReference>
<dbReference type="Proteomes" id="UP001501333">
    <property type="component" value="Unassembled WGS sequence"/>
</dbReference>
<dbReference type="InterPro" id="IPR003661">
    <property type="entry name" value="HisK_dim/P_dom"/>
</dbReference>
<keyword evidence="3" id="KW-0597">Phosphoprotein</keyword>
<keyword evidence="5" id="KW-0418">Kinase</keyword>
<name>A0ABP7Y6U9_9FLAO</name>
<keyword evidence="4" id="KW-0808">Transferase</keyword>
<evidence type="ECO:0000256" key="4">
    <source>
        <dbReference type="ARBA" id="ARBA00022679"/>
    </source>
</evidence>
<dbReference type="InterPro" id="IPR005467">
    <property type="entry name" value="His_kinase_dom"/>
</dbReference>
<proteinExistence type="predicted"/>
<dbReference type="InterPro" id="IPR004358">
    <property type="entry name" value="Sig_transdc_His_kin-like_C"/>
</dbReference>
<sequence>MEEMNNLKERKRISISDLKAVNKNLESFAFRVSHDLLSPVNALKILVSLIEEETREESTMEYMRMIKDRVVHLEQTIRNNLKNSKADYPELQITKIPLEKTVWEAAEIFSNEIKTLGIHFKVNIKEHEAFFSDRFRLNAVLENLIGNAVKYHNKEAVDKVIAVEGYSDGNTLKISVSDNGIGIAEMNQDRVFDKFFRESNSSEGYGIGLHIVKQTVEVLEGSINVKSAQGKGSCFILELKNFRNQN</sequence>
<protein>
    <recommendedName>
        <fullName evidence="2">histidine kinase</fullName>
        <ecNumber evidence="2">2.7.13.3</ecNumber>
    </recommendedName>
</protein>
<dbReference type="Gene3D" id="3.30.565.10">
    <property type="entry name" value="Histidine kinase-like ATPase, C-terminal domain"/>
    <property type="match status" value="1"/>
</dbReference>
<organism evidence="8 9">
    <name type="scientific">Flavobacterium chungbukense</name>
    <dbReference type="NCBI Taxonomy" id="877464"/>
    <lineage>
        <taxon>Bacteria</taxon>
        <taxon>Pseudomonadati</taxon>
        <taxon>Bacteroidota</taxon>
        <taxon>Flavobacteriia</taxon>
        <taxon>Flavobacteriales</taxon>
        <taxon>Flavobacteriaceae</taxon>
        <taxon>Flavobacterium</taxon>
    </lineage>
</organism>
<comment type="catalytic activity">
    <reaction evidence="1">
        <text>ATP + protein L-histidine = ADP + protein N-phospho-L-histidine.</text>
        <dbReference type="EC" id="2.7.13.3"/>
    </reaction>
</comment>
<dbReference type="SUPFAM" id="SSF55874">
    <property type="entry name" value="ATPase domain of HSP90 chaperone/DNA topoisomerase II/histidine kinase"/>
    <property type="match status" value="1"/>
</dbReference>
<dbReference type="InterPro" id="IPR050736">
    <property type="entry name" value="Sensor_HK_Regulatory"/>
</dbReference>
<evidence type="ECO:0000259" key="7">
    <source>
        <dbReference type="PROSITE" id="PS50109"/>
    </source>
</evidence>
<dbReference type="PANTHER" id="PTHR43711:SF1">
    <property type="entry name" value="HISTIDINE KINASE 1"/>
    <property type="match status" value="1"/>
</dbReference>
<keyword evidence="9" id="KW-1185">Reference proteome</keyword>
<gene>
    <name evidence="8" type="ORF">GCM10022250_23860</name>
</gene>
<dbReference type="SMART" id="SM00387">
    <property type="entry name" value="HATPase_c"/>
    <property type="match status" value="1"/>
</dbReference>
<accession>A0ABP7Y6U9</accession>
<dbReference type="EMBL" id="BAABAO010000008">
    <property type="protein sequence ID" value="GAA4131720.1"/>
    <property type="molecule type" value="Genomic_DNA"/>
</dbReference>
<feature type="domain" description="Histidine kinase" evidence="7">
    <location>
        <begin position="31"/>
        <end position="243"/>
    </location>
</feature>
<dbReference type="InterPro" id="IPR036097">
    <property type="entry name" value="HisK_dim/P_sf"/>
</dbReference>
<reference evidence="9" key="1">
    <citation type="journal article" date="2019" name="Int. J. Syst. Evol. Microbiol.">
        <title>The Global Catalogue of Microorganisms (GCM) 10K type strain sequencing project: providing services to taxonomists for standard genome sequencing and annotation.</title>
        <authorList>
            <consortium name="The Broad Institute Genomics Platform"/>
            <consortium name="The Broad Institute Genome Sequencing Center for Infectious Disease"/>
            <person name="Wu L."/>
            <person name="Ma J."/>
        </authorList>
    </citation>
    <scope>NUCLEOTIDE SEQUENCE [LARGE SCALE GENOMIC DNA]</scope>
    <source>
        <strain evidence="9">JCM 17386</strain>
    </source>
</reference>